<dbReference type="AlphaFoldDB" id="A0A8G2F301"/>
<sequence length="297" mass="33449">MILRYFCMTIFLLLPLCGKAQVLPVVDSVYYTGEDRAVFDRFIKEVESEKSLPTGELTVKAALFFLGVPYVAATLERVPEKLVVNFSGLDCMTLVENTVALVRTLQMPSVSFDNFCHVLSLFRYRDNMSENLSAGLDYTDRLHYTTDWIYENQKQGRIKDITKEIGGKPLAVNLSFMSTHPDSYVQLKDSPERVAKITAKEKEINTRSYFYLPKEDIGACARGIKDGDIICFVTNIKGLDISHVGIAYWVGDKLTFIHASSVAKKVIVNEESLEAYTKRIKSNAGIMVVRQLSPSLK</sequence>
<dbReference type="Gene3D" id="1.10.3670.10">
    <property type="entry name" value="Putative xylanase like domain"/>
    <property type="match status" value="1"/>
</dbReference>
<dbReference type="Gene3D" id="2.30.260.10">
    <property type="entry name" value="putative xylanase like domain"/>
    <property type="match status" value="1"/>
</dbReference>
<dbReference type="InterPro" id="IPR010846">
    <property type="entry name" value="AmiA-like"/>
</dbReference>
<comment type="caution">
    <text evidence="2">The sequence shown here is derived from an EMBL/GenBank/DDBJ whole genome shotgun (WGS) entry which is preliminary data.</text>
</comment>
<evidence type="ECO:0000256" key="1">
    <source>
        <dbReference type="SAM" id="SignalP"/>
    </source>
</evidence>
<feature type="chain" id="PRO_5034819232" description="Xylanase" evidence="1">
    <location>
        <begin position="21"/>
        <end position="297"/>
    </location>
</feature>
<dbReference type="SUPFAM" id="SSF54001">
    <property type="entry name" value="Cysteine proteinases"/>
    <property type="match status" value="1"/>
</dbReference>
<keyword evidence="3" id="KW-1185">Reference proteome</keyword>
<accession>A0A8G2F301</accession>
<name>A0A8G2F301_9BACT</name>
<feature type="signal peptide" evidence="1">
    <location>
        <begin position="1"/>
        <end position="20"/>
    </location>
</feature>
<gene>
    <name evidence="2" type="ORF">SAMN05444001_11056</name>
</gene>
<protein>
    <recommendedName>
        <fullName evidence="4">Xylanase</fullName>
    </recommendedName>
</protein>
<dbReference type="EMBL" id="FNVS01000010">
    <property type="protein sequence ID" value="SEF94554.1"/>
    <property type="molecule type" value="Genomic_DNA"/>
</dbReference>
<proteinExistence type="predicted"/>
<evidence type="ECO:0008006" key="4">
    <source>
        <dbReference type="Google" id="ProtNLM"/>
    </source>
</evidence>
<keyword evidence="1" id="KW-0732">Signal</keyword>
<organism evidence="2 3">
    <name type="scientific">Parabacteroides chinchillae</name>
    <dbReference type="NCBI Taxonomy" id="871327"/>
    <lineage>
        <taxon>Bacteria</taxon>
        <taxon>Pseudomonadati</taxon>
        <taxon>Bacteroidota</taxon>
        <taxon>Bacteroidia</taxon>
        <taxon>Bacteroidales</taxon>
        <taxon>Tannerellaceae</taxon>
        <taxon>Parabacteroides</taxon>
    </lineage>
</organism>
<evidence type="ECO:0000313" key="3">
    <source>
        <dbReference type="Proteomes" id="UP000236725"/>
    </source>
</evidence>
<reference evidence="2 3" key="1">
    <citation type="submission" date="2016-10" db="EMBL/GenBank/DDBJ databases">
        <authorList>
            <person name="Varghese N."/>
            <person name="Submissions S."/>
        </authorList>
    </citation>
    <scope>NUCLEOTIDE SEQUENCE [LARGE SCALE GENOMIC DNA]</scope>
    <source>
        <strain evidence="2 3">DSM 29073</strain>
    </source>
</reference>
<evidence type="ECO:0000313" key="2">
    <source>
        <dbReference type="EMBL" id="SEF94554.1"/>
    </source>
</evidence>
<dbReference type="InterPro" id="IPR038765">
    <property type="entry name" value="Papain-like_cys_pep_sf"/>
</dbReference>
<dbReference type="Proteomes" id="UP000236725">
    <property type="component" value="Unassembled WGS sequence"/>
</dbReference>
<dbReference type="RefSeq" id="WP_103983516.1">
    <property type="nucleotide sequence ID" value="NZ_FNVS01000010.1"/>
</dbReference>
<dbReference type="Pfam" id="PF07313">
    <property type="entry name" value="AmiA-like"/>
    <property type="match status" value="1"/>
</dbReference>